<dbReference type="PANTHER" id="PTHR43656">
    <property type="entry name" value="BINDING OXIDOREDUCTASE, PUTATIVE (AFU_ORTHOLOGUE AFUA_2G08260)-RELATED"/>
    <property type="match status" value="1"/>
</dbReference>
<keyword evidence="3" id="KW-0560">Oxidoreductase</keyword>
<keyword evidence="6" id="KW-1185">Reference proteome</keyword>
<name>A0A507C4V8_9FUNG</name>
<dbReference type="EMBL" id="QEAO01000015">
    <property type="protein sequence ID" value="TPX34149.1"/>
    <property type="molecule type" value="Genomic_DNA"/>
</dbReference>
<proteinExistence type="inferred from homology"/>
<feature type="domain" description="NADH:flavin oxidoreductase/NADH oxidase N-terminal" evidence="4">
    <location>
        <begin position="18"/>
        <end position="336"/>
    </location>
</feature>
<evidence type="ECO:0000256" key="2">
    <source>
        <dbReference type="ARBA" id="ARBA00022630"/>
    </source>
</evidence>
<protein>
    <recommendedName>
        <fullName evidence="4">NADH:flavin oxidoreductase/NADH oxidase N-terminal domain-containing protein</fullName>
    </recommendedName>
</protein>
<sequence length="375" mass="41580">MAAARIMATSSHLAATADLFAPITFSRGPNWKNRFMLAPLTNTQSHPDGVLSDDEYNWLVKRAEGGHGLVMTCAAHVQKVGQGFPGQLGIWSDHHIDGLTRLADGIRKFGAVSSVQLHHAGIRSPADLIGETPVGPSATEEFKSRALTLEEVEQLKEDFIVAAVRAEKAGFDGVEIHGAHGYIICAFLSSEYNQRTDAYGGSLMNRAKLLLDIMDGIRERCRPDFQLGLRLSPERFGLKMAEQIELVKTVMATGKLDYLELSLWSCFTPPAEKEYAQKPLIAWFADIERNGCRLGAAGKLYTAAECRRVLEEYKYDFVVMGRASIIHHDFPKLVKSDPNFGAMEWPVPKAHFRKEAVSDTFITYLGQYFKAMIGV</sequence>
<comment type="caution">
    <text evidence="5">The sequence shown here is derived from an EMBL/GenBank/DDBJ whole genome shotgun (WGS) entry which is preliminary data.</text>
</comment>
<evidence type="ECO:0000256" key="3">
    <source>
        <dbReference type="ARBA" id="ARBA00023002"/>
    </source>
</evidence>
<dbReference type="GO" id="GO:0016491">
    <property type="term" value="F:oxidoreductase activity"/>
    <property type="evidence" value="ECO:0007669"/>
    <property type="project" value="UniProtKB-KW"/>
</dbReference>
<reference evidence="5 6" key="1">
    <citation type="journal article" date="2019" name="Sci. Rep.">
        <title>Comparative genomics of chytrid fungi reveal insights into the obligate biotrophic and pathogenic lifestyle of Synchytrium endobioticum.</title>
        <authorList>
            <person name="van de Vossenberg B.T.L.H."/>
            <person name="Warris S."/>
            <person name="Nguyen H.D.T."/>
            <person name="van Gent-Pelzer M.P.E."/>
            <person name="Joly D.L."/>
            <person name="van de Geest H.C."/>
            <person name="Bonants P.J.M."/>
            <person name="Smith D.S."/>
            <person name="Levesque C.A."/>
            <person name="van der Lee T.A.J."/>
        </authorList>
    </citation>
    <scope>NUCLEOTIDE SEQUENCE [LARGE SCALE GENOMIC DNA]</scope>
    <source>
        <strain evidence="5 6">JEL517</strain>
    </source>
</reference>
<dbReference type="GeneID" id="42004364"/>
<dbReference type="SUPFAM" id="SSF51395">
    <property type="entry name" value="FMN-linked oxidoreductases"/>
    <property type="match status" value="1"/>
</dbReference>
<dbReference type="Pfam" id="PF00724">
    <property type="entry name" value="Oxidored_FMN"/>
    <property type="match status" value="1"/>
</dbReference>
<dbReference type="CDD" id="cd02803">
    <property type="entry name" value="OYE_like_FMN_family"/>
    <property type="match status" value="1"/>
</dbReference>
<dbReference type="InterPro" id="IPR001155">
    <property type="entry name" value="OxRdtase_FMN_N"/>
</dbReference>
<gene>
    <name evidence="5" type="ORF">SmJEL517_g03139</name>
</gene>
<dbReference type="GO" id="GO:0010181">
    <property type="term" value="F:FMN binding"/>
    <property type="evidence" value="ECO:0007669"/>
    <property type="project" value="InterPro"/>
</dbReference>
<keyword evidence="2" id="KW-0285">Flavoprotein</keyword>
<evidence type="ECO:0000313" key="6">
    <source>
        <dbReference type="Proteomes" id="UP000319731"/>
    </source>
</evidence>
<dbReference type="InterPro" id="IPR051799">
    <property type="entry name" value="NADH_flavin_oxidoreductase"/>
</dbReference>
<dbReference type="PANTHER" id="PTHR43656:SF2">
    <property type="entry name" value="BINDING OXIDOREDUCTASE, PUTATIVE (AFU_ORTHOLOGUE AFUA_2G08260)-RELATED"/>
    <property type="match status" value="1"/>
</dbReference>
<accession>A0A507C4V8</accession>
<dbReference type="Proteomes" id="UP000319731">
    <property type="component" value="Unassembled WGS sequence"/>
</dbReference>
<dbReference type="STRING" id="1806994.A0A507C4V8"/>
<dbReference type="RefSeq" id="XP_031024946.1">
    <property type="nucleotide sequence ID" value="XM_031169067.1"/>
</dbReference>
<dbReference type="OrthoDB" id="72788at2759"/>
<dbReference type="AlphaFoldDB" id="A0A507C4V8"/>
<evidence type="ECO:0000256" key="1">
    <source>
        <dbReference type="ARBA" id="ARBA00005979"/>
    </source>
</evidence>
<dbReference type="InterPro" id="IPR013785">
    <property type="entry name" value="Aldolase_TIM"/>
</dbReference>
<dbReference type="Gene3D" id="3.20.20.70">
    <property type="entry name" value="Aldolase class I"/>
    <property type="match status" value="1"/>
</dbReference>
<evidence type="ECO:0000259" key="4">
    <source>
        <dbReference type="Pfam" id="PF00724"/>
    </source>
</evidence>
<comment type="similarity">
    <text evidence="1">Belongs to the NADH:flavin oxidoreductase/NADH oxidase family.</text>
</comment>
<evidence type="ECO:0000313" key="5">
    <source>
        <dbReference type="EMBL" id="TPX34149.1"/>
    </source>
</evidence>
<organism evidence="5 6">
    <name type="scientific">Synchytrium microbalum</name>
    <dbReference type="NCBI Taxonomy" id="1806994"/>
    <lineage>
        <taxon>Eukaryota</taxon>
        <taxon>Fungi</taxon>
        <taxon>Fungi incertae sedis</taxon>
        <taxon>Chytridiomycota</taxon>
        <taxon>Chytridiomycota incertae sedis</taxon>
        <taxon>Chytridiomycetes</taxon>
        <taxon>Synchytriales</taxon>
        <taxon>Synchytriaceae</taxon>
        <taxon>Synchytrium</taxon>
    </lineage>
</organism>